<evidence type="ECO:0000313" key="2">
    <source>
        <dbReference type="WBParaSite" id="ES5_v2.g12670.t1"/>
    </source>
</evidence>
<sequence>MPVPLRYRPILDATSHSIQYQAKFSRKQLKDLCHNKISAFEIGRHEIKESFPVKIYASLFYDSKSKMLSAAFREYRNFGDNCIGAKYSFSVKSAGFVSPFITAINYQPYKDVEICSKVDLFDSEKKFIVDDEFVIEMNGILFIESSETKNRIVEPEKSLTQILWSRNDKDFILSVGKENQAKTEIKVHKCVLGSRSTVFDAMINTDMKEKSESKVEIIEFEPTTVEAAIAFCYDQNISVFLESEANLFTDIGKH</sequence>
<dbReference type="WBParaSite" id="ES5_v2.g12670.t1">
    <property type="protein sequence ID" value="ES5_v2.g12670.t1"/>
    <property type="gene ID" value="ES5_v2.g12670"/>
</dbReference>
<name>A0AC34F7K7_9BILA</name>
<protein>
    <submittedName>
        <fullName evidence="2">BTB domain-containing protein</fullName>
    </submittedName>
</protein>
<evidence type="ECO:0000313" key="1">
    <source>
        <dbReference type="Proteomes" id="UP000887579"/>
    </source>
</evidence>
<dbReference type="Proteomes" id="UP000887579">
    <property type="component" value="Unplaced"/>
</dbReference>
<proteinExistence type="predicted"/>
<accession>A0AC34F7K7</accession>
<organism evidence="1 2">
    <name type="scientific">Panagrolaimus sp. ES5</name>
    <dbReference type="NCBI Taxonomy" id="591445"/>
    <lineage>
        <taxon>Eukaryota</taxon>
        <taxon>Metazoa</taxon>
        <taxon>Ecdysozoa</taxon>
        <taxon>Nematoda</taxon>
        <taxon>Chromadorea</taxon>
        <taxon>Rhabditida</taxon>
        <taxon>Tylenchina</taxon>
        <taxon>Panagrolaimomorpha</taxon>
        <taxon>Panagrolaimoidea</taxon>
        <taxon>Panagrolaimidae</taxon>
        <taxon>Panagrolaimus</taxon>
    </lineage>
</organism>
<reference evidence="2" key="1">
    <citation type="submission" date="2022-11" db="UniProtKB">
        <authorList>
            <consortium name="WormBaseParasite"/>
        </authorList>
    </citation>
    <scope>IDENTIFICATION</scope>
</reference>